<evidence type="ECO:0000256" key="5">
    <source>
        <dbReference type="ARBA" id="ARBA00023242"/>
    </source>
</evidence>
<dbReference type="SUPFAM" id="SSF55961">
    <property type="entry name" value="Bet v1-like"/>
    <property type="match status" value="2"/>
</dbReference>
<dbReference type="InterPro" id="IPR042160">
    <property type="entry name" value="HD-Zip_IV"/>
</dbReference>
<dbReference type="eggNOG" id="ENOG502QVR9">
    <property type="taxonomic scope" value="Eukaryota"/>
</dbReference>
<dbReference type="PROSITE" id="PS50848">
    <property type="entry name" value="START"/>
    <property type="match status" value="1"/>
</dbReference>
<evidence type="ECO:0000259" key="7">
    <source>
        <dbReference type="PROSITE" id="PS50848"/>
    </source>
</evidence>
<feature type="region of interest" description="Disordered" evidence="6">
    <location>
        <begin position="36"/>
        <end position="86"/>
    </location>
</feature>
<sequence length="571" mass="63570">MEVCARSAGKMTKVEGYCESGLDLWVDLKIDSNPENDLDHSDLPQPIASPQGSSTRAQLSDLGSQPILGSNFDTDERGSDLLMPASPDADVSKIKISERASDAMEELLSLALAQEPLWQVDKENNTEMLSDVEYMRMVKVRECQSPPSLEVDSSHELEPVLAVSSESSRAVEYFKTSPISIIELLMDLEQWSLAFSNIVSKAMLVGVLASTGVERHYDGTLQLMTAEFHAPSPLVPTRESSFARYCKKLGSGLWGVVDVSPETLPQFPSRNFRRRPSGCLIEEMPNGCSKPLVTSGFAFCAKRWVNTLIQHFQWSATVRAPNSPTDRGVIIAQPQRTFFLKFSERMVKSFFMDISASRENKWMPFPVSGADIMISTKSSIDDHGKIPGTTTVFATSVHLPVPSKQVFSLLRDVNFRRQWDIYGRNHRFDERAYISHGDNPENGVSILRAINDETKKLKALYMQESYTASTGSYIVYAPFDYEHAGNELMKDDCRDHITILPSGFSILPDRSIHRDETGGSLLTIAFHVVAKSPTDEHEPSNQLGLLMHNIIAKTVMSIKEALGFSDLQSND</sequence>
<name>A0A251PNJ5_PRUPE</name>
<gene>
    <name evidence="8" type="ORF">PRUPE_4G206000</name>
</gene>
<dbReference type="PANTHER" id="PTHR45654:SF48">
    <property type="entry name" value="START DOMAIN-CONTAINING PROTEIN"/>
    <property type="match status" value="1"/>
</dbReference>
<organism evidence="8 9">
    <name type="scientific">Prunus persica</name>
    <name type="common">Peach</name>
    <name type="synonym">Amygdalus persica</name>
    <dbReference type="NCBI Taxonomy" id="3760"/>
    <lineage>
        <taxon>Eukaryota</taxon>
        <taxon>Viridiplantae</taxon>
        <taxon>Streptophyta</taxon>
        <taxon>Embryophyta</taxon>
        <taxon>Tracheophyta</taxon>
        <taxon>Spermatophyta</taxon>
        <taxon>Magnoliopsida</taxon>
        <taxon>eudicotyledons</taxon>
        <taxon>Gunneridae</taxon>
        <taxon>Pentapetalae</taxon>
        <taxon>rosids</taxon>
        <taxon>fabids</taxon>
        <taxon>Rosales</taxon>
        <taxon>Rosaceae</taxon>
        <taxon>Amygdaloideae</taxon>
        <taxon>Amygdaleae</taxon>
        <taxon>Prunus</taxon>
    </lineage>
</organism>
<keyword evidence="2" id="KW-0238">DNA-binding</keyword>
<evidence type="ECO:0000256" key="3">
    <source>
        <dbReference type="ARBA" id="ARBA00023155"/>
    </source>
</evidence>
<dbReference type="GO" id="GO:0008289">
    <property type="term" value="F:lipid binding"/>
    <property type="evidence" value="ECO:0007669"/>
    <property type="project" value="InterPro"/>
</dbReference>
<protein>
    <recommendedName>
        <fullName evidence="7">START domain-containing protein</fullName>
    </recommendedName>
</protein>
<dbReference type="SMART" id="SM00234">
    <property type="entry name" value="START"/>
    <property type="match status" value="1"/>
</dbReference>
<evidence type="ECO:0000256" key="6">
    <source>
        <dbReference type="SAM" id="MobiDB-lite"/>
    </source>
</evidence>
<dbReference type="EMBL" id="CM007654">
    <property type="protein sequence ID" value="ONI13151.1"/>
    <property type="molecule type" value="Genomic_DNA"/>
</dbReference>
<feature type="compositionally biased region" description="Polar residues" evidence="6">
    <location>
        <begin position="48"/>
        <end position="72"/>
    </location>
</feature>
<dbReference type="Gramene" id="ONI13151">
    <property type="protein sequence ID" value="ONI13151"/>
    <property type="gene ID" value="PRUPE_4G206000"/>
</dbReference>
<feature type="domain" description="START" evidence="7">
    <location>
        <begin position="89"/>
        <end position="290"/>
    </location>
</feature>
<proteinExistence type="predicted"/>
<accession>A0A251PNJ5</accession>
<evidence type="ECO:0000256" key="2">
    <source>
        <dbReference type="ARBA" id="ARBA00023125"/>
    </source>
</evidence>
<dbReference type="GO" id="GO:0003677">
    <property type="term" value="F:DNA binding"/>
    <property type="evidence" value="ECO:0007669"/>
    <property type="project" value="UniProtKB-KW"/>
</dbReference>
<dbReference type="AlphaFoldDB" id="A0A251PNJ5"/>
<dbReference type="InterPro" id="IPR002913">
    <property type="entry name" value="START_lipid-bd_dom"/>
</dbReference>
<dbReference type="STRING" id="3760.A0A251PNJ5"/>
<keyword evidence="5" id="KW-0539">Nucleus</keyword>
<keyword evidence="4" id="KW-0804">Transcription</keyword>
<keyword evidence="3" id="KW-0371">Homeobox</keyword>
<evidence type="ECO:0000256" key="4">
    <source>
        <dbReference type="ARBA" id="ARBA00023163"/>
    </source>
</evidence>
<reference evidence="8 9" key="1">
    <citation type="journal article" date="2013" name="Nat. Genet.">
        <title>The high-quality draft genome of peach (Prunus persica) identifies unique patterns of genetic diversity, domestication and genome evolution.</title>
        <authorList>
            <consortium name="International Peach Genome Initiative"/>
            <person name="Verde I."/>
            <person name="Abbott A.G."/>
            <person name="Scalabrin S."/>
            <person name="Jung S."/>
            <person name="Shu S."/>
            <person name="Marroni F."/>
            <person name="Zhebentyayeva T."/>
            <person name="Dettori M.T."/>
            <person name="Grimwood J."/>
            <person name="Cattonaro F."/>
            <person name="Zuccolo A."/>
            <person name="Rossini L."/>
            <person name="Jenkins J."/>
            <person name="Vendramin E."/>
            <person name="Meisel L.A."/>
            <person name="Decroocq V."/>
            <person name="Sosinski B."/>
            <person name="Prochnik S."/>
            <person name="Mitros T."/>
            <person name="Policriti A."/>
            <person name="Cipriani G."/>
            <person name="Dondini L."/>
            <person name="Ficklin S."/>
            <person name="Goodstein D.M."/>
            <person name="Xuan P."/>
            <person name="Del Fabbro C."/>
            <person name="Aramini V."/>
            <person name="Copetti D."/>
            <person name="Gonzalez S."/>
            <person name="Horner D.S."/>
            <person name="Falchi R."/>
            <person name="Lucas S."/>
            <person name="Mica E."/>
            <person name="Maldonado J."/>
            <person name="Lazzari B."/>
            <person name="Bielenberg D."/>
            <person name="Pirona R."/>
            <person name="Miculan M."/>
            <person name="Barakat A."/>
            <person name="Testolin R."/>
            <person name="Stella A."/>
            <person name="Tartarini S."/>
            <person name="Tonutti P."/>
            <person name="Arus P."/>
            <person name="Orellana A."/>
            <person name="Wells C."/>
            <person name="Main D."/>
            <person name="Vizzotto G."/>
            <person name="Silva H."/>
            <person name="Salamini F."/>
            <person name="Schmutz J."/>
            <person name="Morgante M."/>
            <person name="Rokhsar D.S."/>
        </authorList>
    </citation>
    <scope>NUCLEOTIDE SEQUENCE [LARGE SCALE GENOMIC DNA]</scope>
    <source>
        <strain evidence="9">cv. Nemared</strain>
    </source>
</reference>
<dbReference type="PANTHER" id="PTHR45654">
    <property type="entry name" value="HOMEOBOX-LEUCINE ZIPPER PROTEIN MERISTEM L1"/>
    <property type="match status" value="1"/>
</dbReference>
<evidence type="ECO:0000313" key="8">
    <source>
        <dbReference type="EMBL" id="ONI13151.1"/>
    </source>
</evidence>
<dbReference type="Pfam" id="PF01852">
    <property type="entry name" value="START"/>
    <property type="match status" value="1"/>
</dbReference>
<evidence type="ECO:0000256" key="1">
    <source>
        <dbReference type="ARBA" id="ARBA00023015"/>
    </source>
</evidence>
<dbReference type="Proteomes" id="UP000006882">
    <property type="component" value="Chromosome G4"/>
</dbReference>
<dbReference type="InterPro" id="IPR057993">
    <property type="entry name" value="HD-Zip_IV_C"/>
</dbReference>
<keyword evidence="9" id="KW-1185">Reference proteome</keyword>
<keyword evidence="1" id="KW-0805">Transcription regulation</keyword>
<evidence type="ECO:0000313" key="9">
    <source>
        <dbReference type="Proteomes" id="UP000006882"/>
    </source>
</evidence>
<dbReference type="Pfam" id="PF25797">
    <property type="entry name" value="PDF2_C"/>
    <property type="match status" value="1"/>
</dbReference>